<sequence>MHTLLSKTAHNSYYGYAYLGYFYSAGRLCCGLSGDRGQ</sequence>
<reference evidence="1" key="1">
    <citation type="submission" date="2015-09" db="EMBL/GenBank/DDBJ databases">
        <authorList>
            <consortium name="Pathogen Informatics"/>
        </authorList>
    </citation>
    <scope>NUCLEOTIDE SEQUENCE</scope>
    <source>
        <strain evidence="1">2789STDY5834896</strain>
    </source>
</reference>
<protein>
    <submittedName>
        <fullName evidence="1">Uncharacterized protein</fullName>
    </submittedName>
</protein>
<accession>A0A1C6JBM2</accession>
<evidence type="ECO:0000313" key="1">
    <source>
        <dbReference type="EMBL" id="SCJ79553.1"/>
    </source>
</evidence>
<gene>
    <name evidence="1" type="ORF">SAMEA3545359_02075</name>
</gene>
<dbReference type="EMBL" id="FMHG01000001">
    <property type="protein sequence ID" value="SCJ79553.1"/>
    <property type="molecule type" value="Genomic_DNA"/>
</dbReference>
<name>A0A1C6JBM2_9FIRM</name>
<dbReference type="AlphaFoldDB" id="A0A1C6JBM2"/>
<organism evidence="1">
    <name type="scientific">uncultured Anaerotruncus sp</name>
    <dbReference type="NCBI Taxonomy" id="905011"/>
    <lineage>
        <taxon>Bacteria</taxon>
        <taxon>Bacillati</taxon>
        <taxon>Bacillota</taxon>
        <taxon>Clostridia</taxon>
        <taxon>Eubacteriales</taxon>
        <taxon>Oscillospiraceae</taxon>
        <taxon>Anaerotruncus</taxon>
        <taxon>environmental samples</taxon>
    </lineage>
</organism>
<proteinExistence type="predicted"/>